<protein>
    <submittedName>
        <fullName evidence="4">Alpha/beta hydrolase</fullName>
    </submittedName>
</protein>
<name>A0ABR9ULI0_9CHRO</name>
<feature type="domain" description="Phospholipase/carboxylesterase/thioesterase" evidence="3">
    <location>
        <begin position="13"/>
        <end position="201"/>
    </location>
</feature>
<keyword evidence="5" id="KW-1185">Reference proteome</keyword>
<dbReference type="GO" id="GO:0016787">
    <property type="term" value="F:hydrolase activity"/>
    <property type="evidence" value="ECO:0007669"/>
    <property type="project" value="UniProtKB-KW"/>
</dbReference>
<evidence type="ECO:0000313" key="4">
    <source>
        <dbReference type="EMBL" id="MBE9189141.1"/>
    </source>
</evidence>
<reference evidence="4 5" key="1">
    <citation type="submission" date="2020-10" db="EMBL/GenBank/DDBJ databases">
        <authorList>
            <person name="Castelo-Branco R."/>
            <person name="Eusebio N."/>
            <person name="Adriana R."/>
            <person name="Vieira A."/>
            <person name="Brugerolle De Fraissinette N."/>
            <person name="Rezende De Castro R."/>
            <person name="Schneider M.P."/>
            <person name="Vasconcelos V."/>
            <person name="Leao P.N."/>
        </authorList>
    </citation>
    <scope>NUCLEOTIDE SEQUENCE [LARGE SCALE GENOMIC DNA]</scope>
    <source>
        <strain evidence="4 5">LEGE 06123</strain>
    </source>
</reference>
<dbReference type="Proteomes" id="UP000651156">
    <property type="component" value="Unassembled WGS sequence"/>
</dbReference>
<proteinExistence type="inferred from homology"/>
<dbReference type="SUPFAM" id="SSF53474">
    <property type="entry name" value="alpha/beta-Hydrolases"/>
    <property type="match status" value="1"/>
</dbReference>
<dbReference type="EMBL" id="JADEWN010000003">
    <property type="protein sequence ID" value="MBE9189141.1"/>
    <property type="molecule type" value="Genomic_DNA"/>
</dbReference>
<comment type="caution">
    <text evidence="4">The sequence shown here is derived from an EMBL/GenBank/DDBJ whole genome shotgun (WGS) entry which is preliminary data.</text>
</comment>
<evidence type="ECO:0000256" key="2">
    <source>
        <dbReference type="ARBA" id="ARBA00022801"/>
    </source>
</evidence>
<dbReference type="RefSeq" id="WP_193930279.1">
    <property type="nucleotide sequence ID" value="NZ_CAWPMZ010000072.1"/>
</dbReference>
<accession>A0ABR9ULI0</accession>
<evidence type="ECO:0000313" key="5">
    <source>
        <dbReference type="Proteomes" id="UP000651156"/>
    </source>
</evidence>
<dbReference type="InterPro" id="IPR003140">
    <property type="entry name" value="PLipase/COase/thioEstase"/>
</dbReference>
<dbReference type="PANTHER" id="PTHR10655">
    <property type="entry name" value="LYSOPHOSPHOLIPASE-RELATED"/>
    <property type="match status" value="1"/>
</dbReference>
<evidence type="ECO:0000256" key="1">
    <source>
        <dbReference type="ARBA" id="ARBA00006499"/>
    </source>
</evidence>
<gene>
    <name evidence="4" type="ORF">IQ230_01910</name>
</gene>
<keyword evidence="2 4" id="KW-0378">Hydrolase</keyword>
<dbReference type="InterPro" id="IPR029058">
    <property type="entry name" value="AB_hydrolase_fold"/>
</dbReference>
<dbReference type="Pfam" id="PF02230">
    <property type="entry name" value="Abhydrolase_2"/>
    <property type="match status" value="1"/>
</dbReference>
<comment type="similarity">
    <text evidence="1">Belongs to the AB hydrolase superfamily. AB hydrolase 2 family.</text>
</comment>
<dbReference type="PANTHER" id="PTHR10655:SF17">
    <property type="entry name" value="LYSOPHOSPHOLIPASE-LIKE PROTEIN 1"/>
    <property type="match status" value="1"/>
</dbReference>
<dbReference type="Gene3D" id="3.40.50.1820">
    <property type="entry name" value="alpha/beta hydrolase"/>
    <property type="match status" value="1"/>
</dbReference>
<organism evidence="4 5">
    <name type="scientific">Gloeocapsopsis crepidinum LEGE 06123</name>
    <dbReference type="NCBI Taxonomy" id="588587"/>
    <lineage>
        <taxon>Bacteria</taxon>
        <taxon>Bacillati</taxon>
        <taxon>Cyanobacteriota</taxon>
        <taxon>Cyanophyceae</taxon>
        <taxon>Oscillatoriophycideae</taxon>
        <taxon>Chroococcales</taxon>
        <taxon>Chroococcaceae</taxon>
        <taxon>Gloeocapsopsis</taxon>
    </lineage>
</organism>
<evidence type="ECO:0000259" key="3">
    <source>
        <dbReference type="Pfam" id="PF02230"/>
    </source>
</evidence>
<dbReference type="InterPro" id="IPR050565">
    <property type="entry name" value="LYPA1-2/EST-like"/>
</dbReference>
<sequence length="214" mass="23529">MSLEVITVPSITGEPPKGVIVFLHGWGANAQDLAPLSQLLNLPDYQFLFPNAPFPHPYVSTGRMWYNLERENQGQGLAESRQLLMEWLQSLESTTAVPLSRTILSGFSQGGAMTLDVGLTLPLAGLTSLSGYLHPMNQLTTVTYPPVLLVHGRQDYVVPLSAAISAREQLMQSGVAVQYHEFEMGHEIRPEAIPVIRNFVVTKLSGESKKSFLN</sequence>